<dbReference type="AlphaFoldDB" id="A0A4R6TB76"/>
<reference evidence="1 2" key="1">
    <citation type="submission" date="2019-03" db="EMBL/GenBank/DDBJ databases">
        <title>Genomic Encyclopedia of Type Strains, Phase III (KMG-III): the genomes of soil and plant-associated and newly described type strains.</title>
        <authorList>
            <person name="Whitman W."/>
        </authorList>
    </citation>
    <scope>NUCLEOTIDE SEQUENCE [LARGE SCALE GENOMIC DNA]</scope>
    <source>
        <strain evidence="1 2">CECT 8283</strain>
    </source>
</reference>
<protein>
    <submittedName>
        <fullName evidence="1">Uncharacterized protein</fullName>
    </submittedName>
</protein>
<sequence>MNFLANQEMYLRTTEFLKDQIKKKGYNWNTGKMKPMDAELYVNAKVGTSGSVNLLTGSTQEVRGITNFNGNKLVKERVYVANGVAFGSVVADAGANAASVAYNFNTAPDYLRFANLVLKQKDEVVMKLPIGSIINATGRSNDTVYRDLQAFAFIEDESLITYDIEYPEGVEANIPDGQALFVSAKLRGLETFLKR</sequence>
<evidence type="ECO:0000313" key="1">
    <source>
        <dbReference type="EMBL" id="TDQ22754.1"/>
    </source>
</evidence>
<gene>
    <name evidence="1" type="ORF">DFQ07_2772</name>
</gene>
<dbReference type="RefSeq" id="WP_133537725.1">
    <property type="nucleotide sequence ID" value="NZ_SNYH01000006.1"/>
</dbReference>
<keyword evidence="2" id="KW-1185">Reference proteome</keyword>
<dbReference type="OrthoDB" id="1189337at2"/>
<organism evidence="1 2">
    <name type="scientific">Tenacibaculum caenipelagi</name>
    <dbReference type="NCBI Taxonomy" id="1325435"/>
    <lineage>
        <taxon>Bacteria</taxon>
        <taxon>Pseudomonadati</taxon>
        <taxon>Bacteroidota</taxon>
        <taxon>Flavobacteriia</taxon>
        <taxon>Flavobacteriales</taxon>
        <taxon>Flavobacteriaceae</taxon>
        <taxon>Tenacibaculum</taxon>
    </lineage>
</organism>
<dbReference type="EMBL" id="SNYH01000006">
    <property type="protein sequence ID" value="TDQ22754.1"/>
    <property type="molecule type" value="Genomic_DNA"/>
</dbReference>
<dbReference type="Proteomes" id="UP000295390">
    <property type="component" value="Unassembled WGS sequence"/>
</dbReference>
<proteinExistence type="predicted"/>
<accession>A0A4R6TB76</accession>
<name>A0A4R6TB76_9FLAO</name>
<evidence type="ECO:0000313" key="2">
    <source>
        <dbReference type="Proteomes" id="UP000295390"/>
    </source>
</evidence>
<comment type="caution">
    <text evidence="1">The sequence shown here is derived from an EMBL/GenBank/DDBJ whole genome shotgun (WGS) entry which is preliminary data.</text>
</comment>